<dbReference type="InterPro" id="IPR036390">
    <property type="entry name" value="WH_DNA-bd_sf"/>
</dbReference>
<dbReference type="AlphaFoldDB" id="A0A2H0ULQ2"/>
<dbReference type="SUPFAM" id="SSF46785">
    <property type="entry name" value="Winged helix' DNA-binding domain"/>
    <property type="match status" value="2"/>
</dbReference>
<feature type="compositionally biased region" description="Polar residues" evidence="5">
    <location>
        <begin position="185"/>
        <end position="196"/>
    </location>
</feature>
<keyword evidence="3" id="KW-0159">Chromosome partition</keyword>
<dbReference type="GO" id="GO:0051301">
    <property type="term" value="P:cell division"/>
    <property type="evidence" value="ECO:0007669"/>
    <property type="project" value="UniProtKB-KW"/>
</dbReference>
<evidence type="ECO:0000256" key="4">
    <source>
        <dbReference type="ARBA" id="ARBA00023306"/>
    </source>
</evidence>
<dbReference type="InterPro" id="IPR036388">
    <property type="entry name" value="WH-like_DNA-bd_sf"/>
</dbReference>
<gene>
    <name evidence="6" type="primary">scpB</name>
    <name evidence="6" type="ORF">COU11_00780</name>
</gene>
<evidence type="ECO:0000313" key="6">
    <source>
        <dbReference type="EMBL" id="PIR87349.1"/>
    </source>
</evidence>
<dbReference type="PANTHER" id="PTHR34298:SF2">
    <property type="entry name" value="SEGREGATION AND CONDENSATION PROTEIN B"/>
    <property type="match status" value="1"/>
</dbReference>
<evidence type="ECO:0000256" key="2">
    <source>
        <dbReference type="ARBA" id="ARBA00022618"/>
    </source>
</evidence>
<accession>A0A2H0ULQ2</accession>
<name>A0A2H0ULQ2_9BACT</name>
<keyword evidence="4" id="KW-0131">Cell cycle</keyword>
<comment type="caution">
    <text evidence="6">The sequence shown here is derived from an EMBL/GenBank/DDBJ whole genome shotgun (WGS) entry which is preliminary data.</text>
</comment>
<dbReference type="InterPro" id="IPR005234">
    <property type="entry name" value="ScpB_csome_segregation"/>
</dbReference>
<evidence type="ECO:0000313" key="7">
    <source>
        <dbReference type="Proteomes" id="UP000229526"/>
    </source>
</evidence>
<evidence type="ECO:0000256" key="1">
    <source>
        <dbReference type="ARBA" id="ARBA00022490"/>
    </source>
</evidence>
<proteinExistence type="predicted"/>
<protein>
    <submittedName>
        <fullName evidence="6">SMC-Scp complex subunit ScpB</fullName>
    </submittedName>
</protein>
<organism evidence="6 7">
    <name type="scientific">Candidatus Harrisonbacteria bacterium CG10_big_fil_rev_8_21_14_0_10_49_15</name>
    <dbReference type="NCBI Taxonomy" id="1974587"/>
    <lineage>
        <taxon>Bacteria</taxon>
        <taxon>Candidatus Harrisoniibacteriota</taxon>
    </lineage>
</organism>
<dbReference type="Gene3D" id="1.10.10.10">
    <property type="entry name" value="Winged helix-like DNA-binding domain superfamily/Winged helix DNA-binding domain"/>
    <property type="match status" value="2"/>
</dbReference>
<keyword evidence="1" id="KW-0963">Cytoplasm</keyword>
<feature type="non-terminal residue" evidence="6">
    <location>
        <position position="1"/>
    </location>
</feature>
<feature type="region of interest" description="Disordered" evidence="5">
    <location>
        <begin position="184"/>
        <end position="220"/>
    </location>
</feature>
<keyword evidence="2" id="KW-0132">Cell division</keyword>
<feature type="compositionally biased region" description="Basic and acidic residues" evidence="5">
    <location>
        <begin position="210"/>
        <end position="220"/>
    </location>
</feature>
<dbReference type="Pfam" id="PF04079">
    <property type="entry name" value="SMC_ScpB"/>
    <property type="match status" value="1"/>
</dbReference>
<dbReference type="Proteomes" id="UP000229526">
    <property type="component" value="Unassembled WGS sequence"/>
</dbReference>
<evidence type="ECO:0000256" key="3">
    <source>
        <dbReference type="ARBA" id="ARBA00022829"/>
    </source>
</evidence>
<evidence type="ECO:0000256" key="5">
    <source>
        <dbReference type="SAM" id="MobiDB-lite"/>
    </source>
</evidence>
<sequence>KNKEHEVHLTIDALPGSLEALLFLYGDPIELKKAASILGVKEKALEEATDALAKFLTDSRRGLVLVRHDNKLQLVTRPDLAHLLQTLIKADLAESLTPAAVETLGIVSYAAPVTRAEIDYIRGVNSSFILRQLILRGLVERSADSKRANAYVYQPSMEFLKHLGLMQIEELPEYERFRAAARSIGSANNESENEPTNAGGEDSSAAPQNDSEKAEPGGLI</sequence>
<dbReference type="PANTHER" id="PTHR34298">
    <property type="entry name" value="SEGREGATION AND CONDENSATION PROTEIN B"/>
    <property type="match status" value="1"/>
</dbReference>
<reference evidence="7" key="1">
    <citation type="submission" date="2017-09" db="EMBL/GenBank/DDBJ databases">
        <title>Depth-based differentiation of microbial function through sediment-hosted aquifers and enrichment of novel symbionts in the deep terrestrial subsurface.</title>
        <authorList>
            <person name="Probst A.J."/>
            <person name="Ladd B."/>
            <person name="Jarett J.K."/>
            <person name="Geller-Mcgrath D.E."/>
            <person name="Sieber C.M.K."/>
            <person name="Emerson J.B."/>
            <person name="Anantharaman K."/>
            <person name="Thomas B.C."/>
            <person name="Malmstrom R."/>
            <person name="Stieglmeier M."/>
            <person name="Klingl A."/>
            <person name="Woyke T."/>
            <person name="Ryan C.M."/>
            <person name="Banfield J.F."/>
        </authorList>
    </citation>
    <scope>NUCLEOTIDE SEQUENCE [LARGE SCALE GENOMIC DNA]</scope>
</reference>
<dbReference type="GO" id="GO:0051304">
    <property type="term" value="P:chromosome separation"/>
    <property type="evidence" value="ECO:0007669"/>
    <property type="project" value="InterPro"/>
</dbReference>
<dbReference type="NCBIfam" id="TIGR00281">
    <property type="entry name" value="SMC-Scp complex subunit ScpB"/>
    <property type="match status" value="1"/>
</dbReference>
<dbReference type="EMBL" id="PFBD01000007">
    <property type="protein sequence ID" value="PIR87349.1"/>
    <property type="molecule type" value="Genomic_DNA"/>
</dbReference>